<evidence type="ECO:0000313" key="1">
    <source>
        <dbReference type="EMBL" id="BFO23181.1"/>
    </source>
</evidence>
<keyword evidence="1" id="KW-0614">Plasmid</keyword>
<proteinExistence type="predicted"/>
<reference evidence="1" key="1">
    <citation type="submission" date="2024-06" db="EMBL/GenBank/DDBJ databases">
        <authorList>
            <consortium name="consrtm"/>
            <person name="Uemura M."/>
            <person name="Terahara T."/>
        </authorList>
    </citation>
    <scope>NUCLEOTIDE SEQUENCE</scope>
    <source>
        <strain evidence="1">KM77-8</strain>
        <plasmid evidence="1">pKM77-8_2</plasmid>
    </source>
</reference>
<reference evidence="1" key="2">
    <citation type="submission" date="2024-07" db="EMBL/GenBank/DDBJ databases">
        <title>Streptomyces haneummycinica sp. nov., a new antibiotic-producing actinobacterium isolated from marine sediment.</title>
        <authorList>
            <person name="Uemura M."/>
            <person name="Hamada M."/>
            <person name="Hirano S."/>
            <person name="Kobayashi K."/>
            <person name="Ohshiro T."/>
            <person name="Kobayashi T."/>
            <person name="Terahara T."/>
        </authorList>
    </citation>
    <scope>NUCLEOTIDE SEQUENCE</scope>
    <source>
        <strain evidence="1">KM77-8</strain>
        <plasmid evidence="1">pKM77-8_2</plasmid>
    </source>
</reference>
<gene>
    <name evidence="1" type="ORF">SHKM778_95690</name>
</gene>
<protein>
    <submittedName>
        <fullName evidence="1">Uncharacterized protein</fullName>
    </submittedName>
</protein>
<geneLocation type="plasmid" evidence="1">
    <name>pKM77-8_2</name>
</geneLocation>
<accession>A0AAT9I0C7</accession>
<dbReference type="AlphaFoldDB" id="A0AAT9I0C7"/>
<dbReference type="EMBL" id="AP035770">
    <property type="protein sequence ID" value="BFO23181.1"/>
    <property type="molecule type" value="Genomic_DNA"/>
</dbReference>
<organism evidence="1">
    <name type="scientific">Streptomyces haneummycinicus</name>
    <dbReference type="NCBI Taxonomy" id="3074435"/>
    <lineage>
        <taxon>Bacteria</taxon>
        <taxon>Bacillati</taxon>
        <taxon>Actinomycetota</taxon>
        <taxon>Actinomycetes</taxon>
        <taxon>Kitasatosporales</taxon>
        <taxon>Streptomycetaceae</taxon>
        <taxon>Streptomyces</taxon>
    </lineage>
</organism>
<sequence>MGVPLDPVAALTAPVTLAVAHQVAGAVGEICSRRRGRAAIGLPSRCRVWKGGAKRMQVNLPADTPHQGRRRRAVACSAASGETGVRMYGRAFDGSRRFGWSAAAPRS</sequence>
<name>A0AAT9I0C7_9ACTN</name>